<name>A0A0S7YBE2_UNCT6</name>
<dbReference type="Gene3D" id="3.10.180.10">
    <property type="entry name" value="2,3-Dihydroxybiphenyl 1,2-Dioxygenase, domain 1"/>
    <property type="match status" value="1"/>
</dbReference>
<proteinExistence type="predicted"/>
<evidence type="ECO:0000313" key="3">
    <source>
        <dbReference type="Proteomes" id="UP000051012"/>
    </source>
</evidence>
<accession>A0A0S7YBE2</accession>
<organism evidence="2 3">
    <name type="scientific">candidate division TA06 bacterium DG_78</name>
    <dbReference type="NCBI Taxonomy" id="1703772"/>
    <lineage>
        <taxon>Bacteria</taxon>
        <taxon>Bacteria division TA06</taxon>
    </lineage>
</organism>
<dbReference type="Pfam" id="PF00903">
    <property type="entry name" value="Glyoxalase"/>
    <property type="match status" value="1"/>
</dbReference>
<reference evidence="2 3" key="1">
    <citation type="journal article" date="2015" name="Microbiome">
        <title>Genomic resolution of linkages in carbon, nitrogen, and sulfur cycling among widespread estuary sediment bacteria.</title>
        <authorList>
            <person name="Baker B.J."/>
            <person name="Lazar C.S."/>
            <person name="Teske A.P."/>
            <person name="Dick G.J."/>
        </authorList>
    </citation>
    <scope>NUCLEOTIDE SEQUENCE [LARGE SCALE GENOMIC DNA]</scope>
    <source>
        <strain evidence="2">DG_78</strain>
    </source>
</reference>
<dbReference type="InterPro" id="IPR029068">
    <property type="entry name" value="Glyas_Bleomycin-R_OHBP_Dase"/>
</dbReference>
<dbReference type="EMBL" id="LJNI01000100">
    <property type="protein sequence ID" value="KPJ72078.1"/>
    <property type="molecule type" value="Genomic_DNA"/>
</dbReference>
<gene>
    <name evidence="2" type="ORF">AMJ52_07520</name>
</gene>
<evidence type="ECO:0000259" key="1">
    <source>
        <dbReference type="PROSITE" id="PS51819"/>
    </source>
</evidence>
<dbReference type="InterPro" id="IPR004360">
    <property type="entry name" value="Glyas_Fos-R_dOase_dom"/>
</dbReference>
<sequence>MENKFACDHIGIFTNNSKELENFYIKILEFKKEKEEILPKSIFRSIFEIATDCRFIRLKTNNMKLEIFQPLSIRAKKRINDMIGINHWGYCVANRKKFVQKLKQKKVNVTEVKRNEHVIYFITDPDGNKIEIRKYYKK</sequence>
<comment type="caution">
    <text evidence="2">The sequence shown here is derived from an EMBL/GenBank/DDBJ whole genome shotgun (WGS) entry which is preliminary data.</text>
</comment>
<dbReference type="SUPFAM" id="SSF54593">
    <property type="entry name" value="Glyoxalase/Bleomycin resistance protein/Dihydroxybiphenyl dioxygenase"/>
    <property type="match status" value="1"/>
</dbReference>
<feature type="domain" description="VOC" evidence="1">
    <location>
        <begin position="6"/>
        <end position="135"/>
    </location>
</feature>
<dbReference type="PROSITE" id="PS51819">
    <property type="entry name" value="VOC"/>
    <property type="match status" value="1"/>
</dbReference>
<evidence type="ECO:0000313" key="2">
    <source>
        <dbReference type="EMBL" id="KPJ72078.1"/>
    </source>
</evidence>
<protein>
    <recommendedName>
        <fullName evidence="1">VOC domain-containing protein</fullName>
    </recommendedName>
</protein>
<dbReference type="InterPro" id="IPR037523">
    <property type="entry name" value="VOC_core"/>
</dbReference>
<dbReference type="AlphaFoldDB" id="A0A0S7YBE2"/>
<dbReference type="Proteomes" id="UP000051012">
    <property type="component" value="Unassembled WGS sequence"/>
</dbReference>